<accession>A0ABS6N4Y3</accession>
<dbReference type="InterPro" id="IPR054233">
    <property type="entry name" value="DUF6958"/>
</dbReference>
<sequence>MVDKVEVENVNHPGLTERVDAAKYQAIRTLMLAALPVGEPGLSAAQIKDAIRPGLPQDLFPGGKALGWWQKCVQLDLEAKGLVTRAKTKPLTFFRPD</sequence>
<dbReference type="Proteomes" id="UP001166293">
    <property type="component" value="Unassembled WGS sequence"/>
</dbReference>
<protein>
    <submittedName>
        <fullName evidence="1">Uncharacterized protein</fullName>
    </submittedName>
</protein>
<evidence type="ECO:0000313" key="1">
    <source>
        <dbReference type="EMBL" id="MBV2358742.1"/>
    </source>
</evidence>
<reference evidence="1" key="1">
    <citation type="submission" date="2021-06" db="EMBL/GenBank/DDBJ databases">
        <title>Thalassococcus sp. CAU 1522 isolated from sea sand, Republic of Korea.</title>
        <authorList>
            <person name="Kim W."/>
        </authorList>
    </citation>
    <scope>NUCLEOTIDE SEQUENCE</scope>
    <source>
        <strain evidence="1">CAU 1522</strain>
    </source>
</reference>
<dbReference type="RefSeq" id="WP_217776593.1">
    <property type="nucleotide sequence ID" value="NZ_JAHRWL010000001.1"/>
</dbReference>
<evidence type="ECO:0000313" key="2">
    <source>
        <dbReference type="Proteomes" id="UP001166293"/>
    </source>
</evidence>
<dbReference type="EMBL" id="JAHRWL010000001">
    <property type="protein sequence ID" value="MBV2358742.1"/>
    <property type="molecule type" value="Genomic_DNA"/>
</dbReference>
<keyword evidence="2" id="KW-1185">Reference proteome</keyword>
<gene>
    <name evidence="1" type="ORF">KUH32_03070</name>
</gene>
<organism evidence="1 2">
    <name type="scientific">Thalassococcus arenae</name>
    <dbReference type="NCBI Taxonomy" id="2851652"/>
    <lineage>
        <taxon>Bacteria</taxon>
        <taxon>Pseudomonadati</taxon>
        <taxon>Pseudomonadota</taxon>
        <taxon>Alphaproteobacteria</taxon>
        <taxon>Rhodobacterales</taxon>
        <taxon>Roseobacteraceae</taxon>
        <taxon>Thalassococcus</taxon>
    </lineage>
</organism>
<name>A0ABS6N4Y3_9RHOB</name>
<dbReference type="Pfam" id="PF22278">
    <property type="entry name" value="DUF6958"/>
    <property type="match status" value="1"/>
</dbReference>
<comment type="caution">
    <text evidence="1">The sequence shown here is derived from an EMBL/GenBank/DDBJ whole genome shotgun (WGS) entry which is preliminary data.</text>
</comment>
<proteinExistence type="predicted"/>